<name>A0A1Q8R1Y3_9FIRM</name>
<dbReference type="RefSeq" id="WP_282433516.1">
    <property type="nucleotide sequence ID" value="NZ_MLBF01000002.1"/>
</dbReference>
<proteinExistence type="predicted"/>
<accession>A0A1Q8R1Y3</accession>
<organism evidence="1 2">
    <name type="scientific">Desulfosporosinus metallidurans</name>
    <dbReference type="NCBI Taxonomy" id="1888891"/>
    <lineage>
        <taxon>Bacteria</taxon>
        <taxon>Bacillati</taxon>
        <taxon>Bacillota</taxon>
        <taxon>Clostridia</taxon>
        <taxon>Eubacteriales</taxon>
        <taxon>Desulfitobacteriaceae</taxon>
        <taxon>Desulfosporosinus</taxon>
    </lineage>
</organism>
<dbReference type="Proteomes" id="UP000186102">
    <property type="component" value="Unassembled WGS sequence"/>
</dbReference>
<dbReference type="EMBL" id="MLBF01000002">
    <property type="protein sequence ID" value="OLN33612.1"/>
    <property type="molecule type" value="Genomic_DNA"/>
</dbReference>
<gene>
    <name evidence="1" type="ORF">DSOL_0322</name>
</gene>
<keyword evidence="2" id="KW-1185">Reference proteome</keyword>
<dbReference type="AlphaFoldDB" id="A0A1Q8R1Y3"/>
<evidence type="ECO:0000313" key="1">
    <source>
        <dbReference type="EMBL" id="OLN33612.1"/>
    </source>
</evidence>
<reference evidence="1 2" key="1">
    <citation type="submission" date="2016-09" db="EMBL/GenBank/DDBJ databases">
        <title>Complete genome of Desulfosporosinus sp. OL.</title>
        <authorList>
            <person name="Mardanov A."/>
            <person name="Beletsky A."/>
            <person name="Panova A."/>
            <person name="Karnachuk O."/>
            <person name="Ravin N."/>
        </authorList>
    </citation>
    <scope>NUCLEOTIDE SEQUENCE [LARGE SCALE GENOMIC DNA]</scope>
    <source>
        <strain evidence="1 2">OL</strain>
    </source>
</reference>
<evidence type="ECO:0000313" key="2">
    <source>
        <dbReference type="Proteomes" id="UP000186102"/>
    </source>
</evidence>
<sequence length="41" mass="4672">MIEDSSVETANVIDNIFDKMEEELVKIAEQKTEDKKKMGKG</sequence>
<comment type="caution">
    <text evidence="1">The sequence shown here is derived from an EMBL/GenBank/DDBJ whole genome shotgun (WGS) entry which is preliminary data.</text>
</comment>
<protein>
    <submittedName>
        <fullName evidence="1">Uncharacterized protein</fullName>
    </submittedName>
</protein>